<dbReference type="Pfam" id="PF00873">
    <property type="entry name" value="ACR_tran"/>
    <property type="match status" value="1"/>
</dbReference>
<keyword evidence="9" id="KW-1185">Reference proteome</keyword>
<dbReference type="PRINTS" id="PR00702">
    <property type="entry name" value="ACRIFLAVINRP"/>
</dbReference>
<feature type="transmembrane region" description="Helical" evidence="7">
    <location>
        <begin position="987"/>
        <end position="1013"/>
    </location>
</feature>
<evidence type="ECO:0000313" key="8">
    <source>
        <dbReference type="EMBL" id="GAA6130238.1"/>
    </source>
</evidence>
<sequence length="1034" mass="111554">MSAVNTFIQRPVGISLLALALVLCGALCWRLLPVAPLPQLDIPMIVVTASLPGASPESMATTVATPMERALGSISGVTAISSSSSQGSTQVALTFELERDLNEAAREVQAAINAVRGDLPAGMPGNPQYVKIDPSQAPIMGLALSSPNLASSELYDIGATILAQKLAQISGVGEVTVDGASLPAVRVQIDAGALLHYGLSLDDVRNAISRSNALRPMGVIEEGAHRWQVQTSDALRTAKAYRELVVRYDEGAVVRLGDVAEVTDSVENRYSSGFHNDRPAVILNISRQSGANIVETIDNIYDRLPQLLVLLPADAELSVIMDRSPVIRATLREAQISLLLAALLVVVVVWLFLGNFRAALIPSAAIPVSLIGSFVVMYFWGFSLNNLSLMALIVGAGLVVDDAIVVLENVQRHMANGLSPQQAAARSARELSFTLIAMTLALAVVFASILLLGGLVKQLFEEFSITLIAAMLISLLVSLTLTPSLCAHWLQRRGAHVVGQGQGQGDEVRSESLFAGLQRGYARSLSWTLDHRPLALLTLLGAILASGYLLFNLPEESLPQQDTGQIRGFIRGDDGLSFQVMQPKIEAYRQYILSDPAVQDLTGTSGGNGGLTNAQLAIRLKPLAERKLSSQQVIDRLRANAPPVPGVMMYLMADQDLHFRGPFGNSENEVVLRSDSLEALKVWARRVAQAMEQSPLLTDVDNVDGDETRQMVLTIDREAARRLGVDMQTIASVLNNSFSQRQVATLYDELNQYRVVMELAPRYTERPAVLDQLEVLTSDGQRVPFTSFATWDYGMAEDRVRHEGQFASMGIGYSLAPEVTEGEADAAIEQILNEVMLPSEVHQAPPSPNDFGNALNDPWAFVAVLLAVYLVLGVLYESTLHPLTILSTLPPAGLGALLALQLGGQSLSLIAMLGLFLLIGIVMKNAIMMIDFALDLQRREGLTPQQGIHRAALLRLRPILMTNMAGMLGAVPLILGFGEGAEMRRPLGITIFGGLALSQLLTLYTTPAVYLYLENLRQRWLKRGAAAEQSDSST</sequence>
<dbReference type="SUPFAM" id="SSF82693">
    <property type="entry name" value="Multidrug efflux transporter AcrB pore domain, PN1, PN2, PC1 and PC2 subdomains"/>
    <property type="match status" value="3"/>
</dbReference>
<evidence type="ECO:0000256" key="5">
    <source>
        <dbReference type="ARBA" id="ARBA00022989"/>
    </source>
</evidence>
<protein>
    <submittedName>
        <fullName evidence="8">Efflux RND transporter permease subunit</fullName>
    </submittedName>
</protein>
<evidence type="ECO:0000256" key="3">
    <source>
        <dbReference type="ARBA" id="ARBA00022519"/>
    </source>
</evidence>
<keyword evidence="4 7" id="KW-0812">Transmembrane</keyword>
<keyword evidence="2" id="KW-1003">Cell membrane</keyword>
<reference evidence="8 9" key="1">
    <citation type="submission" date="2024-04" db="EMBL/GenBank/DDBJ databases">
        <title>Draft genome sequence of Halopseudomonas sabulinigri NBRC 116187.</title>
        <authorList>
            <person name="Miyakawa T."/>
            <person name="Kusuya Y."/>
            <person name="Miura T."/>
        </authorList>
    </citation>
    <scope>NUCLEOTIDE SEQUENCE [LARGE SCALE GENOMIC DNA]</scope>
    <source>
        <strain evidence="8 9">4NH20-0042</strain>
    </source>
</reference>
<dbReference type="InterPro" id="IPR001036">
    <property type="entry name" value="Acrflvin-R"/>
</dbReference>
<proteinExistence type="predicted"/>
<evidence type="ECO:0000256" key="4">
    <source>
        <dbReference type="ARBA" id="ARBA00022692"/>
    </source>
</evidence>
<evidence type="ECO:0000256" key="2">
    <source>
        <dbReference type="ARBA" id="ARBA00022475"/>
    </source>
</evidence>
<dbReference type="Gene3D" id="1.20.1640.10">
    <property type="entry name" value="Multidrug efflux transporter AcrB transmembrane domain"/>
    <property type="match status" value="2"/>
</dbReference>
<dbReference type="SUPFAM" id="SSF82866">
    <property type="entry name" value="Multidrug efflux transporter AcrB transmembrane domain"/>
    <property type="match status" value="2"/>
</dbReference>
<dbReference type="Gene3D" id="3.30.70.1320">
    <property type="entry name" value="Multidrug efflux transporter AcrB pore domain like"/>
    <property type="match status" value="1"/>
</dbReference>
<evidence type="ECO:0000256" key="7">
    <source>
        <dbReference type="SAM" id="Phobius"/>
    </source>
</evidence>
<dbReference type="InterPro" id="IPR027463">
    <property type="entry name" value="AcrB_DN_DC_subdom"/>
</dbReference>
<evidence type="ECO:0000256" key="6">
    <source>
        <dbReference type="ARBA" id="ARBA00023136"/>
    </source>
</evidence>
<feature type="transmembrane region" description="Helical" evidence="7">
    <location>
        <begin position="465"/>
        <end position="490"/>
    </location>
</feature>
<keyword evidence="6 7" id="KW-0472">Membrane</keyword>
<feature type="transmembrane region" description="Helical" evidence="7">
    <location>
        <begin position="909"/>
        <end position="934"/>
    </location>
</feature>
<dbReference type="EMBL" id="BAABWD010000001">
    <property type="protein sequence ID" value="GAA6130238.1"/>
    <property type="molecule type" value="Genomic_DNA"/>
</dbReference>
<dbReference type="PANTHER" id="PTHR32063:SF34">
    <property type="entry name" value="MULTIDRUG RESISTANCE PROTEIN MDTC"/>
    <property type="match status" value="1"/>
</dbReference>
<dbReference type="Proteomes" id="UP001486808">
    <property type="component" value="Unassembled WGS sequence"/>
</dbReference>
<keyword evidence="5 7" id="KW-1133">Transmembrane helix</keyword>
<keyword evidence="1" id="KW-0813">Transport</keyword>
<gene>
    <name evidence="8" type="ORF">NBRC116187_05980</name>
</gene>
<feature type="transmembrane region" description="Helical" evidence="7">
    <location>
        <begin position="387"/>
        <end position="410"/>
    </location>
</feature>
<dbReference type="SUPFAM" id="SSF82714">
    <property type="entry name" value="Multidrug efflux transporter AcrB TolC docking domain, DN and DC subdomains"/>
    <property type="match status" value="2"/>
</dbReference>
<feature type="transmembrane region" description="Helical" evidence="7">
    <location>
        <begin position="360"/>
        <end position="381"/>
    </location>
</feature>
<feature type="transmembrane region" description="Helical" evidence="7">
    <location>
        <begin position="431"/>
        <end position="453"/>
    </location>
</feature>
<dbReference type="Gene3D" id="3.30.70.1430">
    <property type="entry name" value="Multidrug efflux transporter AcrB pore domain"/>
    <property type="match status" value="2"/>
</dbReference>
<dbReference type="Gene3D" id="3.30.2090.10">
    <property type="entry name" value="Multidrug efflux transporter AcrB TolC docking domain, DN and DC subdomains"/>
    <property type="match status" value="2"/>
</dbReference>
<evidence type="ECO:0000256" key="1">
    <source>
        <dbReference type="ARBA" id="ARBA00022448"/>
    </source>
</evidence>
<name>A0ABP9ZL89_9GAMM</name>
<feature type="transmembrane region" description="Helical" evidence="7">
    <location>
        <begin position="334"/>
        <end position="353"/>
    </location>
</feature>
<dbReference type="Gene3D" id="3.30.70.1440">
    <property type="entry name" value="Multidrug efflux transporter AcrB pore domain"/>
    <property type="match status" value="1"/>
</dbReference>
<accession>A0ABP9ZL89</accession>
<keyword evidence="3" id="KW-0997">Cell inner membrane</keyword>
<feature type="transmembrane region" description="Helical" evidence="7">
    <location>
        <begin position="858"/>
        <end position="876"/>
    </location>
</feature>
<feature type="transmembrane region" description="Helical" evidence="7">
    <location>
        <begin position="954"/>
        <end position="975"/>
    </location>
</feature>
<comment type="caution">
    <text evidence="8">The sequence shown here is derived from an EMBL/GenBank/DDBJ whole genome shotgun (WGS) entry which is preliminary data.</text>
</comment>
<evidence type="ECO:0000313" key="9">
    <source>
        <dbReference type="Proteomes" id="UP001486808"/>
    </source>
</evidence>
<dbReference type="RefSeq" id="WP_353386339.1">
    <property type="nucleotide sequence ID" value="NZ_BAABWD010000001.1"/>
</dbReference>
<organism evidence="8 9">
    <name type="scientific">Halopseudomonas sabulinigri</name>
    <dbReference type="NCBI Taxonomy" id="472181"/>
    <lineage>
        <taxon>Bacteria</taxon>
        <taxon>Pseudomonadati</taxon>
        <taxon>Pseudomonadota</taxon>
        <taxon>Gammaproteobacteria</taxon>
        <taxon>Pseudomonadales</taxon>
        <taxon>Pseudomonadaceae</taxon>
        <taxon>Halopseudomonas</taxon>
    </lineage>
</organism>
<dbReference type="PANTHER" id="PTHR32063">
    <property type="match status" value="1"/>
</dbReference>